<feature type="transmembrane region" description="Helical" evidence="6">
    <location>
        <begin position="343"/>
        <end position="360"/>
    </location>
</feature>
<dbReference type="InterPro" id="IPR005829">
    <property type="entry name" value="Sugar_transporter_CS"/>
</dbReference>
<reference evidence="8 9" key="1">
    <citation type="submission" date="2017-05" db="EMBL/GenBank/DDBJ databases">
        <title>Acinetobacter populi ANC 5415 (= PBJ7), whole genome shotgun sequencing project.</title>
        <authorList>
            <person name="Nemec A."/>
            <person name="Radolfova-Krizova L."/>
        </authorList>
    </citation>
    <scope>NUCLEOTIDE SEQUENCE [LARGE SCALE GENOMIC DNA]</scope>
    <source>
        <strain evidence="8 9">PBJ7</strain>
    </source>
</reference>
<feature type="region of interest" description="Disordered" evidence="5">
    <location>
        <begin position="1"/>
        <end position="24"/>
    </location>
</feature>
<evidence type="ECO:0000259" key="7">
    <source>
        <dbReference type="PROSITE" id="PS50850"/>
    </source>
</evidence>
<keyword evidence="2 6" id="KW-0812">Transmembrane</keyword>
<name>A0A1Z9YVK2_9GAMM</name>
<evidence type="ECO:0000256" key="6">
    <source>
        <dbReference type="SAM" id="Phobius"/>
    </source>
</evidence>
<feature type="transmembrane region" description="Helical" evidence="6">
    <location>
        <begin position="75"/>
        <end position="96"/>
    </location>
</feature>
<protein>
    <submittedName>
        <fullName evidence="8">MFS transporter</fullName>
    </submittedName>
</protein>
<gene>
    <name evidence="8" type="ORF">CAP51_12905</name>
</gene>
<feature type="transmembrane region" description="Helical" evidence="6">
    <location>
        <begin position="399"/>
        <end position="422"/>
    </location>
</feature>
<dbReference type="GO" id="GO:0005886">
    <property type="term" value="C:plasma membrane"/>
    <property type="evidence" value="ECO:0007669"/>
    <property type="project" value="TreeGrafter"/>
</dbReference>
<keyword evidence="4 6" id="KW-0472">Membrane</keyword>
<proteinExistence type="predicted"/>
<evidence type="ECO:0000313" key="9">
    <source>
        <dbReference type="Proteomes" id="UP000196536"/>
    </source>
</evidence>
<dbReference type="OrthoDB" id="7066727at2"/>
<dbReference type="AlphaFoldDB" id="A0A1Z9YVK2"/>
<organism evidence="8 9">
    <name type="scientific">Acinetobacter populi</name>
    <dbReference type="NCBI Taxonomy" id="1582270"/>
    <lineage>
        <taxon>Bacteria</taxon>
        <taxon>Pseudomonadati</taxon>
        <taxon>Pseudomonadota</taxon>
        <taxon>Gammaproteobacteria</taxon>
        <taxon>Moraxellales</taxon>
        <taxon>Moraxellaceae</taxon>
        <taxon>Acinetobacter</taxon>
    </lineage>
</organism>
<keyword evidence="3 6" id="KW-1133">Transmembrane helix</keyword>
<evidence type="ECO:0000256" key="1">
    <source>
        <dbReference type="ARBA" id="ARBA00004141"/>
    </source>
</evidence>
<dbReference type="InterPro" id="IPR020846">
    <property type="entry name" value="MFS_dom"/>
</dbReference>
<evidence type="ECO:0000313" key="8">
    <source>
        <dbReference type="EMBL" id="OUY06179.1"/>
    </source>
</evidence>
<evidence type="ECO:0000256" key="3">
    <source>
        <dbReference type="ARBA" id="ARBA00022989"/>
    </source>
</evidence>
<dbReference type="PANTHER" id="PTHR23508">
    <property type="entry name" value="CARBOXYLIC ACID TRANSPORTER PROTEIN HOMOLOG"/>
    <property type="match status" value="1"/>
</dbReference>
<feature type="transmembrane region" description="Helical" evidence="6">
    <location>
        <begin position="366"/>
        <end position="387"/>
    </location>
</feature>
<dbReference type="InterPro" id="IPR036259">
    <property type="entry name" value="MFS_trans_sf"/>
</dbReference>
<sequence length="459" mass="49263">MTENIDINPGSNNNESPTQKSNGVWQPDVISQKDINYASWIAFFAWVFAVYDFILFGTLLPVMGGHFNWNEAEQASLATWIAVGGAVIAFAIGPIVDRIGRRKGIIFTMTGTAISSAMTAVGAGWGKGPLTIIRSVAGLGYAEEGVNATYLTEMYATSKDEKFKKRKGFIYSLVQSGWPVGALAAAALTAILLPHIGWQGCFIFAAIPAFIIAILARKLKESPQFQIIRRISELKKAGQIEQANALAAEYHLDHEEHQKTGVKAAFQGKALRPTLILSLAILLNWSAIQVFSVLGTSVIVNVHHLSFQNSLIILILSNLVGFIGYLVHGWLGDRIGRRNTVAIGWMCGGIAFYAMVVASHDLVTVVALYSVGLFFLTGPYSAMLFFMGESFPTSIRATGGAIVHAMGPIGAILAGVGITSVLTSGGEWASAALWFGALPCFLSGLVMLAARHVNPEDVK</sequence>
<dbReference type="InterPro" id="IPR011701">
    <property type="entry name" value="MFS"/>
</dbReference>
<dbReference type="PROSITE" id="PS00216">
    <property type="entry name" value="SUGAR_TRANSPORT_1"/>
    <property type="match status" value="1"/>
</dbReference>
<dbReference type="Gene3D" id="1.20.1250.20">
    <property type="entry name" value="MFS general substrate transporter like domains"/>
    <property type="match status" value="1"/>
</dbReference>
<feature type="transmembrane region" description="Helical" evidence="6">
    <location>
        <begin position="428"/>
        <end position="450"/>
    </location>
</feature>
<dbReference type="PROSITE" id="PS50850">
    <property type="entry name" value="MFS"/>
    <property type="match status" value="1"/>
</dbReference>
<dbReference type="Pfam" id="PF07690">
    <property type="entry name" value="MFS_1"/>
    <property type="match status" value="1"/>
</dbReference>
<feature type="transmembrane region" description="Helical" evidence="6">
    <location>
        <begin position="40"/>
        <end position="63"/>
    </location>
</feature>
<dbReference type="PANTHER" id="PTHR23508:SF10">
    <property type="entry name" value="CARBOXYLIC ACID TRANSPORTER PROTEIN HOMOLOG"/>
    <property type="match status" value="1"/>
</dbReference>
<dbReference type="SUPFAM" id="SSF103473">
    <property type="entry name" value="MFS general substrate transporter"/>
    <property type="match status" value="1"/>
</dbReference>
<dbReference type="Proteomes" id="UP000196536">
    <property type="component" value="Unassembled WGS sequence"/>
</dbReference>
<feature type="transmembrane region" description="Helical" evidence="6">
    <location>
        <begin position="311"/>
        <end position="331"/>
    </location>
</feature>
<accession>A0A1Z9YVK2</accession>
<keyword evidence="9" id="KW-1185">Reference proteome</keyword>
<comment type="caution">
    <text evidence="8">The sequence shown here is derived from an EMBL/GenBank/DDBJ whole genome shotgun (WGS) entry which is preliminary data.</text>
</comment>
<feature type="transmembrane region" description="Helical" evidence="6">
    <location>
        <begin position="275"/>
        <end position="299"/>
    </location>
</feature>
<feature type="transmembrane region" description="Helical" evidence="6">
    <location>
        <begin position="196"/>
        <end position="216"/>
    </location>
</feature>
<evidence type="ECO:0000256" key="2">
    <source>
        <dbReference type="ARBA" id="ARBA00022692"/>
    </source>
</evidence>
<dbReference type="GO" id="GO:0046943">
    <property type="term" value="F:carboxylic acid transmembrane transporter activity"/>
    <property type="evidence" value="ECO:0007669"/>
    <property type="project" value="TreeGrafter"/>
</dbReference>
<dbReference type="EMBL" id="NEXX01000005">
    <property type="protein sequence ID" value="OUY06179.1"/>
    <property type="molecule type" value="Genomic_DNA"/>
</dbReference>
<dbReference type="RefSeq" id="WP_087621191.1">
    <property type="nucleotide sequence ID" value="NZ_NEXX01000005.1"/>
</dbReference>
<evidence type="ECO:0000256" key="5">
    <source>
        <dbReference type="SAM" id="MobiDB-lite"/>
    </source>
</evidence>
<feature type="transmembrane region" description="Helical" evidence="6">
    <location>
        <begin position="169"/>
        <end position="190"/>
    </location>
</feature>
<evidence type="ECO:0000256" key="4">
    <source>
        <dbReference type="ARBA" id="ARBA00023136"/>
    </source>
</evidence>
<feature type="domain" description="Major facilitator superfamily (MFS) profile" evidence="7">
    <location>
        <begin position="38"/>
        <end position="455"/>
    </location>
</feature>
<comment type="subcellular location">
    <subcellularLocation>
        <location evidence="1">Membrane</location>
        <topology evidence="1">Multi-pass membrane protein</topology>
    </subcellularLocation>
</comment>